<keyword evidence="1" id="KW-0456">Lyase</keyword>
<dbReference type="EMBL" id="SLUK01000001">
    <property type="protein sequence ID" value="TCL45171.1"/>
    <property type="molecule type" value="Genomic_DNA"/>
</dbReference>
<dbReference type="CDD" id="cd01292">
    <property type="entry name" value="metallo-dependent_hydrolases"/>
    <property type="match status" value="1"/>
</dbReference>
<keyword evidence="4" id="KW-1185">Reference proteome</keyword>
<reference evidence="3 4" key="1">
    <citation type="submission" date="2019-03" db="EMBL/GenBank/DDBJ databases">
        <title>Genomic Encyclopedia of Type Strains, Phase IV (KMG-IV): sequencing the most valuable type-strain genomes for metagenomic binning, comparative biology and taxonomic classification.</title>
        <authorList>
            <person name="Goeker M."/>
        </authorList>
    </citation>
    <scope>NUCLEOTIDE SEQUENCE [LARGE SCALE GENOMIC DNA]</scope>
    <source>
        <strain evidence="3 4">DSM 100433</strain>
    </source>
</reference>
<dbReference type="SUPFAM" id="SSF51556">
    <property type="entry name" value="Metallo-dependent hydrolases"/>
    <property type="match status" value="1"/>
</dbReference>
<evidence type="ECO:0000259" key="2">
    <source>
        <dbReference type="Pfam" id="PF04909"/>
    </source>
</evidence>
<sequence length="281" mass="32041">MYRIIDAHTHIYPDKIAQKALRQIATFYRMDDRIAQPGEAGTVGYLLRLQEELGIERSLVCSAAYEPRLVPALNRFLTESCKAAGERFWGFCAIHAGCKDIPAILAQCQKDGLHGVKIHPDYQKFNMDDPRLDPLYEYCTGHHFPVLIHCGDERLDHSSPARLQRVLDRFPRCPIIAAHLGGYRRWDESIMLRPSEGLCFDTSSALFALPRERVIAFFERFGYERFLFGSDYPLFDPREELRRFLALGLSEGQNRLILGENFLRLFGAGGQNPQPAPARIG</sequence>
<dbReference type="InterPro" id="IPR032465">
    <property type="entry name" value="ACMSD"/>
</dbReference>
<dbReference type="Gene3D" id="3.20.20.140">
    <property type="entry name" value="Metal-dependent hydrolases"/>
    <property type="match status" value="1"/>
</dbReference>
<protein>
    <recommendedName>
        <fullName evidence="2">Amidohydrolase-related domain-containing protein</fullName>
    </recommendedName>
</protein>
<evidence type="ECO:0000256" key="1">
    <source>
        <dbReference type="ARBA" id="ARBA00023239"/>
    </source>
</evidence>
<dbReference type="InterPro" id="IPR032466">
    <property type="entry name" value="Metal_Hydrolase"/>
</dbReference>
<organism evidence="3 4">
    <name type="scientific">Harryflintia acetispora</name>
    <dbReference type="NCBI Taxonomy" id="1849041"/>
    <lineage>
        <taxon>Bacteria</taxon>
        <taxon>Bacillati</taxon>
        <taxon>Bacillota</taxon>
        <taxon>Clostridia</taxon>
        <taxon>Eubacteriales</taxon>
        <taxon>Oscillospiraceae</taxon>
        <taxon>Harryflintia</taxon>
    </lineage>
</organism>
<dbReference type="InterPro" id="IPR006680">
    <property type="entry name" value="Amidohydro-rel"/>
</dbReference>
<proteinExistence type="predicted"/>
<dbReference type="GO" id="GO:0019748">
    <property type="term" value="P:secondary metabolic process"/>
    <property type="evidence" value="ECO:0007669"/>
    <property type="project" value="TreeGrafter"/>
</dbReference>
<dbReference type="GO" id="GO:0016831">
    <property type="term" value="F:carboxy-lyase activity"/>
    <property type="evidence" value="ECO:0007669"/>
    <property type="project" value="InterPro"/>
</dbReference>
<dbReference type="PANTHER" id="PTHR21240">
    <property type="entry name" value="2-AMINO-3-CARBOXYLMUCONATE-6-SEMIALDEHYDE DECARBOXYLASE"/>
    <property type="match status" value="1"/>
</dbReference>
<dbReference type="GO" id="GO:0005737">
    <property type="term" value="C:cytoplasm"/>
    <property type="evidence" value="ECO:0007669"/>
    <property type="project" value="TreeGrafter"/>
</dbReference>
<evidence type="ECO:0000313" key="3">
    <source>
        <dbReference type="EMBL" id="TCL45171.1"/>
    </source>
</evidence>
<accession>A0A9X8Y956</accession>
<gene>
    <name evidence="3" type="ORF">EDD78_101152</name>
</gene>
<dbReference type="Proteomes" id="UP000294682">
    <property type="component" value="Unassembled WGS sequence"/>
</dbReference>
<dbReference type="Pfam" id="PF04909">
    <property type="entry name" value="Amidohydro_2"/>
    <property type="match status" value="1"/>
</dbReference>
<dbReference type="GO" id="GO:0016787">
    <property type="term" value="F:hydrolase activity"/>
    <property type="evidence" value="ECO:0007669"/>
    <property type="project" value="InterPro"/>
</dbReference>
<comment type="caution">
    <text evidence="3">The sequence shown here is derived from an EMBL/GenBank/DDBJ whole genome shotgun (WGS) entry which is preliminary data.</text>
</comment>
<dbReference type="AlphaFoldDB" id="A0A9X8Y956"/>
<feature type="domain" description="Amidohydrolase-related" evidence="2">
    <location>
        <begin position="66"/>
        <end position="267"/>
    </location>
</feature>
<evidence type="ECO:0000313" key="4">
    <source>
        <dbReference type="Proteomes" id="UP000294682"/>
    </source>
</evidence>
<dbReference type="PANTHER" id="PTHR21240:SF28">
    <property type="entry name" value="ISO-OROTATE DECARBOXYLASE (EUROFUNG)"/>
    <property type="match status" value="1"/>
</dbReference>
<dbReference type="RefSeq" id="WP_132083487.1">
    <property type="nucleotide sequence ID" value="NZ_SLUK01000001.1"/>
</dbReference>
<name>A0A9X8Y956_9FIRM</name>